<accession>A0A8H5G988</accession>
<sequence length="340" mass="38358">MPFFQGAHNFVIHGATMNDSAVQNNNTVHNTFVPSTDAGKDARPLRSDSMVEKQVSDQERKRLTGFFSVIHQIYTLFLLRLPNLYLSRVERLSGQATLAGGSLLVMAQTYPSTSGKDFLNRLSELETNIREPNDTYKLPVSYLNLGIKWRGFVDSLLQEWQTLNIISALLVPGILTIFQINGATNDPVTRYLAFWSLISALMSLLYGCLFIIQFSQMKKTTIGIEWMTEALEQYDVKQFWALDVMLALPAIWLAWSILAFIVCIMTFLWRAGPVPPESFNSPTSMVLGFRIFVSSVLGVGFAYTASVFYTFRRYGVNLDVVIAKRLEDAMSGKNQDNIKQ</sequence>
<keyword evidence="3" id="KW-1185">Reference proteome</keyword>
<keyword evidence="1" id="KW-0812">Transmembrane</keyword>
<protein>
    <submittedName>
        <fullName evidence="2">Uncharacterized protein</fullName>
    </submittedName>
</protein>
<evidence type="ECO:0000256" key="1">
    <source>
        <dbReference type="SAM" id="Phobius"/>
    </source>
</evidence>
<feature type="transmembrane region" description="Helical" evidence="1">
    <location>
        <begin position="192"/>
        <end position="212"/>
    </location>
</feature>
<feature type="transmembrane region" description="Helical" evidence="1">
    <location>
        <begin position="246"/>
        <end position="269"/>
    </location>
</feature>
<feature type="transmembrane region" description="Helical" evidence="1">
    <location>
        <begin position="162"/>
        <end position="180"/>
    </location>
</feature>
<dbReference type="OrthoDB" id="3062801at2759"/>
<evidence type="ECO:0000313" key="2">
    <source>
        <dbReference type="EMBL" id="KAF5360717.1"/>
    </source>
</evidence>
<comment type="caution">
    <text evidence="2">The sequence shown here is derived from an EMBL/GenBank/DDBJ whole genome shotgun (WGS) entry which is preliminary data.</text>
</comment>
<dbReference type="EMBL" id="JAACJO010000003">
    <property type="protein sequence ID" value="KAF5360717.1"/>
    <property type="molecule type" value="Genomic_DNA"/>
</dbReference>
<keyword evidence="1" id="KW-1133">Transmembrane helix</keyword>
<dbReference type="Proteomes" id="UP000559027">
    <property type="component" value="Unassembled WGS sequence"/>
</dbReference>
<reference evidence="2 3" key="1">
    <citation type="journal article" date="2020" name="ISME J.">
        <title>Uncovering the hidden diversity of litter-decomposition mechanisms in mushroom-forming fungi.</title>
        <authorList>
            <person name="Floudas D."/>
            <person name="Bentzer J."/>
            <person name="Ahren D."/>
            <person name="Johansson T."/>
            <person name="Persson P."/>
            <person name="Tunlid A."/>
        </authorList>
    </citation>
    <scope>NUCLEOTIDE SEQUENCE [LARGE SCALE GENOMIC DNA]</scope>
    <source>
        <strain evidence="2 3">CBS 146.42</strain>
    </source>
</reference>
<keyword evidence="1" id="KW-0472">Membrane</keyword>
<evidence type="ECO:0000313" key="3">
    <source>
        <dbReference type="Proteomes" id="UP000559027"/>
    </source>
</evidence>
<dbReference type="AlphaFoldDB" id="A0A8H5G988"/>
<proteinExistence type="predicted"/>
<gene>
    <name evidence="2" type="ORF">D9756_004476</name>
</gene>
<feature type="transmembrane region" description="Helical" evidence="1">
    <location>
        <begin position="289"/>
        <end position="311"/>
    </location>
</feature>
<name>A0A8H5G988_9AGAR</name>
<organism evidence="2 3">
    <name type="scientific">Leucocoprinus leucothites</name>
    <dbReference type="NCBI Taxonomy" id="201217"/>
    <lineage>
        <taxon>Eukaryota</taxon>
        <taxon>Fungi</taxon>
        <taxon>Dikarya</taxon>
        <taxon>Basidiomycota</taxon>
        <taxon>Agaricomycotina</taxon>
        <taxon>Agaricomycetes</taxon>
        <taxon>Agaricomycetidae</taxon>
        <taxon>Agaricales</taxon>
        <taxon>Agaricineae</taxon>
        <taxon>Agaricaceae</taxon>
        <taxon>Leucocoprinus</taxon>
    </lineage>
</organism>